<dbReference type="EMBL" id="JAPNKA010000001">
    <property type="protein sequence ID" value="MCY1075476.1"/>
    <property type="molecule type" value="Genomic_DNA"/>
</dbReference>
<dbReference type="RefSeq" id="WP_267534407.1">
    <property type="nucleotide sequence ID" value="NZ_JAPNKA010000001.1"/>
</dbReference>
<evidence type="ECO:0000313" key="2">
    <source>
        <dbReference type="Proteomes" id="UP001207654"/>
    </source>
</evidence>
<organism evidence="1 2">
    <name type="scientific">Archangium lansingense</name>
    <dbReference type="NCBI Taxonomy" id="2995310"/>
    <lineage>
        <taxon>Bacteria</taxon>
        <taxon>Pseudomonadati</taxon>
        <taxon>Myxococcota</taxon>
        <taxon>Myxococcia</taxon>
        <taxon>Myxococcales</taxon>
        <taxon>Cystobacterineae</taxon>
        <taxon>Archangiaceae</taxon>
        <taxon>Archangium</taxon>
    </lineage>
</organism>
<gene>
    <name evidence="1" type="ORF">OV287_13375</name>
</gene>
<name>A0ABT4A1L3_9BACT</name>
<reference evidence="1 2" key="1">
    <citation type="submission" date="2022-11" db="EMBL/GenBank/DDBJ databases">
        <title>Minimal conservation of predation-associated metabolite biosynthetic gene clusters underscores biosynthetic potential of Myxococcota including descriptions for ten novel species: Archangium lansinium sp. nov., Myxococcus landrumus sp. nov., Nannocystis bai.</title>
        <authorList>
            <person name="Ahearne A."/>
            <person name="Stevens C."/>
            <person name="Phillips K."/>
        </authorList>
    </citation>
    <scope>NUCLEOTIDE SEQUENCE [LARGE SCALE GENOMIC DNA]</scope>
    <source>
        <strain evidence="1 2">MIWBW</strain>
    </source>
</reference>
<keyword evidence="2" id="KW-1185">Reference proteome</keyword>
<protein>
    <submittedName>
        <fullName evidence="1">DUF3396 domain-containing protein</fullName>
    </submittedName>
</protein>
<sequence>MSDHYPRVRIDRSYKEQKLLCIRESVSITFYMKRSHQEVVHQVLNALDVYRRAVGPQALTSYPHPYNETWYDLDDKGWAYIRQHMLEEPAAYPWLCSETLGYEFLYDGLLLEVYEGDPTSQVSFYLPTEYLEEHGPERVRELALELAAELPFNSGHAGLCFHFPETIMGITRPIRDLAFRYPGLDIPRARSSASSIGTRLDGVHWLNFLGPPLLGVLGGAASLRERLHSPGTTVQELAGERVLVTLGKWPEAGDTEQGHTLPAYRELARILDPWLYMSRCILDGFSKEDMLRWQRRFLD</sequence>
<proteinExistence type="predicted"/>
<dbReference type="Proteomes" id="UP001207654">
    <property type="component" value="Unassembled WGS sequence"/>
</dbReference>
<accession>A0ABT4A1L3</accession>
<dbReference type="Pfam" id="PF11876">
    <property type="entry name" value="TsiV"/>
    <property type="match status" value="1"/>
</dbReference>
<dbReference type="InterPro" id="IPR021815">
    <property type="entry name" value="TsiV"/>
</dbReference>
<comment type="caution">
    <text evidence="1">The sequence shown here is derived from an EMBL/GenBank/DDBJ whole genome shotgun (WGS) entry which is preliminary data.</text>
</comment>
<evidence type="ECO:0000313" key="1">
    <source>
        <dbReference type="EMBL" id="MCY1075476.1"/>
    </source>
</evidence>